<proteinExistence type="inferred from homology"/>
<dbReference type="KEGG" id="lbt:AYR52_10675"/>
<reference evidence="4 5" key="1">
    <citation type="submission" date="2016-03" db="EMBL/GenBank/DDBJ databases">
        <title>Pediococcus and Lactobacillus from brewery environment - whole genome sequencing and assembly.</title>
        <authorList>
            <person name="Behr J."/>
            <person name="Geissler A.J."/>
            <person name="Vogel R.F."/>
        </authorList>
    </citation>
    <scope>NUCLEOTIDE SEQUENCE [LARGE SCALE GENOMIC DNA]</scope>
    <source>
        <strain evidence="4 5">TMW 1.1989</strain>
    </source>
</reference>
<protein>
    <submittedName>
        <fullName evidence="4">Aldo/keto reductase</fullName>
    </submittedName>
</protein>
<keyword evidence="3" id="KW-0560">Oxidoreductase</keyword>
<dbReference type="PANTHER" id="PTHR43150">
    <property type="entry name" value="HYPERKINETIC, ISOFORM M"/>
    <property type="match status" value="1"/>
</dbReference>
<dbReference type="InterPro" id="IPR005399">
    <property type="entry name" value="K_chnl_volt-dep_bsu_KCNAB-rel"/>
</dbReference>
<comment type="similarity">
    <text evidence="1">Belongs to the shaker potassium channel beta subunit family.</text>
</comment>
<dbReference type="EMBL" id="CP014873">
    <property type="protein sequence ID" value="ANK61760.1"/>
    <property type="molecule type" value="Genomic_DNA"/>
</dbReference>
<accession>A0A192H078</accession>
<evidence type="ECO:0000313" key="5">
    <source>
        <dbReference type="Proteomes" id="UP000078582"/>
    </source>
</evidence>
<keyword evidence="5" id="KW-1185">Reference proteome</keyword>
<organism evidence="4 5">
    <name type="scientific">Loigolactobacillus backii</name>
    <dbReference type="NCBI Taxonomy" id="375175"/>
    <lineage>
        <taxon>Bacteria</taxon>
        <taxon>Bacillati</taxon>
        <taxon>Bacillota</taxon>
        <taxon>Bacilli</taxon>
        <taxon>Lactobacillales</taxon>
        <taxon>Lactobacillaceae</taxon>
        <taxon>Loigolactobacillus</taxon>
    </lineage>
</organism>
<evidence type="ECO:0000256" key="1">
    <source>
        <dbReference type="ARBA" id="ARBA00006515"/>
    </source>
</evidence>
<dbReference type="InterPro" id="IPR023210">
    <property type="entry name" value="NADP_OxRdtase_dom"/>
</dbReference>
<evidence type="ECO:0000256" key="2">
    <source>
        <dbReference type="ARBA" id="ARBA00022857"/>
    </source>
</evidence>
<dbReference type="RefSeq" id="WP_068225981.1">
    <property type="nucleotide sequence ID" value="NZ_CP014623.1"/>
</dbReference>
<evidence type="ECO:0000313" key="4">
    <source>
        <dbReference type="EMBL" id="ANK61760.1"/>
    </source>
</evidence>
<dbReference type="AlphaFoldDB" id="A0A192H078"/>
<dbReference type="SUPFAM" id="SSF51430">
    <property type="entry name" value="NAD(P)-linked oxidoreductase"/>
    <property type="match status" value="1"/>
</dbReference>
<dbReference type="PANTHER" id="PTHR43150:SF4">
    <property type="entry name" value="L-GLYCERALDEHYDE 3-PHOSPHATE REDUCTASE"/>
    <property type="match status" value="1"/>
</dbReference>
<dbReference type="InterPro" id="IPR036812">
    <property type="entry name" value="NAD(P)_OxRdtase_dom_sf"/>
</dbReference>
<name>A0A192H078_9LACO</name>
<dbReference type="GO" id="GO:0051596">
    <property type="term" value="P:methylglyoxal catabolic process"/>
    <property type="evidence" value="ECO:0007669"/>
    <property type="project" value="TreeGrafter"/>
</dbReference>
<dbReference type="Pfam" id="PF00248">
    <property type="entry name" value="Aldo_ket_red"/>
    <property type="match status" value="1"/>
</dbReference>
<keyword evidence="2" id="KW-0521">NADP</keyword>
<gene>
    <name evidence="4" type="ORF">AYR53_02640</name>
</gene>
<dbReference type="STRING" id="375175.AYR53_02640"/>
<dbReference type="GeneID" id="42981134"/>
<dbReference type="PRINTS" id="PR00069">
    <property type="entry name" value="ALDKETRDTASE"/>
</dbReference>
<dbReference type="InterPro" id="IPR020471">
    <property type="entry name" value="AKR"/>
</dbReference>
<dbReference type="Proteomes" id="UP000078582">
    <property type="component" value="Chromosome"/>
</dbReference>
<dbReference type="GO" id="GO:0016491">
    <property type="term" value="F:oxidoreductase activity"/>
    <property type="evidence" value="ECO:0007669"/>
    <property type="project" value="UniProtKB-KW"/>
</dbReference>
<dbReference type="OrthoDB" id="9773828at2"/>
<evidence type="ECO:0000256" key="3">
    <source>
        <dbReference type="ARBA" id="ARBA00023002"/>
    </source>
</evidence>
<dbReference type="CDD" id="cd19089">
    <property type="entry name" value="AKR_AKR14A1_2"/>
    <property type="match status" value="1"/>
</dbReference>
<sequence>MYLANNERYTQLPSRRVGRTGLQLPIITLGLWHHYSSTDPIADRKKVLLKAFDSGVFSFDVADHYGAPDFGSAEELLGSILQSDLKPYRHELVIATKVGYKMFAGPYGEMLSRKAILQGIDASLQRLGTDYVDIYYAHRVDPETDMQETAQALDQVVREGKALYIGISNYDPKQTATMVKLFKDMGTPFTVNQASYNLFNRTVETSGLLTELEKDGAGLVAYGPLSEGLLSQRYLNGIPNDFAIHPTNKATLAQGKDVVVKKLNALNNLAKNRDQTLSQMALAWLLRHKTVTSVIIGTTSEEHLAANLAAAKHLDFSADELAEIERILRA</sequence>
<dbReference type="Gene3D" id="3.20.20.100">
    <property type="entry name" value="NADP-dependent oxidoreductase domain"/>
    <property type="match status" value="1"/>
</dbReference>